<proteinExistence type="predicted"/>
<gene>
    <name evidence="1" type="ORF">SteCoe_14737</name>
</gene>
<sequence>MFEQKNILFNPEPLEKRCNSLSSISSRKSAVFSRQSYKFLNKGMINSPCARKKLPQTSNLLIKVKRSYKRTIDKNSLFHDCSLTPKNDNDVEIMVFSNQKVVVSNQLCNLIMHIYSLFPGCFIYTDPSGDTSHIFRYLFDVKLNPISSISDFISPPTYVVISRHNQITEEFILPKLCDKNQNTHNHRFNYINMYDTILPKHNLNSKNHRSPLYILKSLNSNHKFSKPITPEPYAHESESFIDLSTRKSQYSIGKKIKEGPGGFRKAVLLFEKQRCSPSPLLNNYWDSGRKASFRSSKYHKRL</sequence>
<accession>A0A1R2C5H3</accession>
<dbReference type="AlphaFoldDB" id="A0A1R2C5H3"/>
<comment type="caution">
    <text evidence="1">The sequence shown here is derived from an EMBL/GenBank/DDBJ whole genome shotgun (WGS) entry which is preliminary data.</text>
</comment>
<organism evidence="1 2">
    <name type="scientific">Stentor coeruleus</name>
    <dbReference type="NCBI Taxonomy" id="5963"/>
    <lineage>
        <taxon>Eukaryota</taxon>
        <taxon>Sar</taxon>
        <taxon>Alveolata</taxon>
        <taxon>Ciliophora</taxon>
        <taxon>Postciliodesmatophora</taxon>
        <taxon>Heterotrichea</taxon>
        <taxon>Heterotrichida</taxon>
        <taxon>Stentoridae</taxon>
        <taxon>Stentor</taxon>
    </lineage>
</organism>
<dbReference type="EMBL" id="MPUH01000277">
    <property type="protein sequence ID" value="OMJ84185.1"/>
    <property type="molecule type" value="Genomic_DNA"/>
</dbReference>
<evidence type="ECO:0000313" key="1">
    <source>
        <dbReference type="EMBL" id="OMJ84185.1"/>
    </source>
</evidence>
<reference evidence="1 2" key="1">
    <citation type="submission" date="2016-11" db="EMBL/GenBank/DDBJ databases">
        <title>The macronuclear genome of Stentor coeruleus: a giant cell with tiny introns.</title>
        <authorList>
            <person name="Slabodnick M."/>
            <person name="Ruby J.G."/>
            <person name="Reiff S.B."/>
            <person name="Swart E.C."/>
            <person name="Gosai S."/>
            <person name="Prabakaran S."/>
            <person name="Witkowska E."/>
            <person name="Larue G.E."/>
            <person name="Fisher S."/>
            <person name="Freeman R.M."/>
            <person name="Gunawardena J."/>
            <person name="Chu W."/>
            <person name="Stover N.A."/>
            <person name="Gregory B.D."/>
            <person name="Nowacki M."/>
            <person name="Derisi J."/>
            <person name="Roy S.W."/>
            <person name="Marshall W.F."/>
            <person name="Sood P."/>
        </authorList>
    </citation>
    <scope>NUCLEOTIDE SEQUENCE [LARGE SCALE GENOMIC DNA]</scope>
    <source>
        <strain evidence="1">WM001</strain>
    </source>
</reference>
<evidence type="ECO:0000313" key="2">
    <source>
        <dbReference type="Proteomes" id="UP000187209"/>
    </source>
</evidence>
<protein>
    <submittedName>
        <fullName evidence="1">Uncharacterized protein</fullName>
    </submittedName>
</protein>
<name>A0A1R2C5H3_9CILI</name>
<dbReference type="Proteomes" id="UP000187209">
    <property type="component" value="Unassembled WGS sequence"/>
</dbReference>
<keyword evidence="2" id="KW-1185">Reference proteome</keyword>